<dbReference type="SUPFAM" id="SSF161111">
    <property type="entry name" value="Cation efflux protein transmembrane domain-like"/>
    <property type="match status" value="1"/>
</dbReference>
<dbReference type="InterPro" id="IPR040177">
    <property type="entry name" value="SLC30A9"/>
</dbReference>
<feature type="transmembrane region" description="Helical" evidence="6">
    <location>
        <begin position="75"/>
        <end position="95"/>
    </location>
</feature>
<dbReference type="GO" id="GO:0006882">
    <property type="term" value="P:intracellular zinc ion homeostasis"/>
    <property type="evidence" value="ECO:0007669"/>
    <property type="project" value="TreeGrafter"/>
</dbReference>
<dbReference type="GO" id="GO:0006829">
    <property type="term" value="P:zinc ion transport"/>
    <property type="evidence" value="ECO:0007669"/>
    <property type="project" value="InterPro"/>
</dbReference>
<dbReference type="GO" id="GO:0016020">
    <property type="term" value="C:membrane"/>
    <property type="evidence" value="ECO:0007669"/>
    <property type="project" value="UniProtKB-SubCell"/>
</dbReference>
<evidence type="ECO:0000256" key="4">
    <source>
        <dbReference type="ARBA" id="ARBA00022989"/>
    </source>
</evidence>
<evidence type="ECO:0000256" key="6">
    <source>
        <dbReference type="SAM" id="Phobius"/>
    </source>
</evidence>
<keyword evidence="5 6" id="KW-0472">Membrane</keyword>
<accession>A0AAD7UN67</accession>
<dbReference type="GO" id="GO:0005783">
    <property type="term" value="C:endoplasmic reticulum"/>
    <property type="evidence" value="ECO:0007669"/>
    <property type="project" value="TreeGrafter"/>
</dbReference>
<proteinExistence type="predicted"/>
<dbReference type="InterPro" id="IPR002524">
    <property type="entry name" value="Cation_efflux"/>
</dbReference>
<dbReference type="Proteomes" id="UP001230188">
    <property type="component" value="Unassembled WGS sequence"/>
</dbReference>
<dbReference type="EMBL" id="JAQMWT010000060">
    <property type="protein sequence ID" value="KAJ8611857.1"/>
    <property type="molecule type" value="Genomic_DNA"/>
</dbReference>
<comment type="caution">
    <text evidence="8">The sequence shown here is derived from an EMBL/GenBank/DDBJ whole genome shotgun (WGS) entry which is preliminary data.</text>
</comment>
<evidence type="ECO:0000256" key="3">
    <source>
        <dbReference type="ARBA" id="ARBA00022692"/>
    </source>
</evidence>
<keyword evidence="2" id="KW-0813">Transport</keyword>
<name>A0AAD7UN67_9STRA</name>
<dbReference type="PANTHER" id="PTHR13414">
    <property type="entry name" value="HUEL-CATION TRANSPORTER"/>
    <property type="match status" value="1"/>
</dbReference>
<dbReference type="PANTHER" id="PTHR13414:SF9">
    <property type="entry name" value="PROTON-COUPLED ZINC ANTIPORTER SLC30A9, MITOCHONDRIAL"/>
    <property type="match status" value="1"/>
</dbReference>
<evidence type="ECO:0000313" key="9">
    <source>
        <dbReference type="Proteomes" id="UP001230188"/>
    </source>
</evidence>
<dbReference type="NCBIfam" id="TIGR01297">
    <property type="entry name" value="CDF"/>
    <property type="match status" value="1"/>
</dbReference>
<feature type="transmembrane region" description="Helical" evidence="6">
    <location>
        <begin position="159"/>
        <end position="181"/>
    </location>
</feature>
<evidence type="ECO:0000256" key="2">
    <source>
        <dbReference type="ARBA" id="ARBA00022448"/>
    </source>
</evidence>
<protein>
    <recommendedName>
        <fullName evidence="7">Cation efflux protein transmembrane domain-containing protein</fullName>
    </recommendedName>
</protein>
<feature type="transmembrane region" description="Helical" evidence="6">
    <location>
        <begin position="193"/>
        <end position="213"/>
    </location>
</feature>
<sequence length="386" mass="41517">MSSESERIVWYALGGNGLIAGVKFAAAVHSGSSAMYAEAVHSAVDCANQGLLLVGLRAATTAADVAHPYGYGKSVYFWSLVSALGTFWLGAGVTVASSAGELSAPSINLDASWEVFSVLGVSFAIDGYVFSRSLRHLYETKPRGKPFLSHVASFRDPTVLAVLLEDGAACLGVLVAAGGVFAASSTGLHVLDAVSGVLVGVLLGGVGATLAAVNGRYLIGTAVEPETVREIDRLIRSRPSVEALHSVQSMWVGPNAFSYKCEVEFDGTWIAARLYDRYKPRFSDPSEFKVLLSFYAEDVLRTVETEVKNIETAVRAEHPAALFIEIEPDAGTIEDEGFAIDERYFDAEAKKHEGEVLDGFLEAARRQEDYLLKRRGFLDDDDYPAQ</sequence>
<gene>
    <name evidence="8" type="ORF">CTAYLR_005806</name>
</gene>
<evidence type="ECO:0000256" key="1">
    <source>
        <dbReference type="ARBA" id="ARBA00004141"/>
    </source>
</evidence>
<reference evidence="8" key="1">
    <citation type="submission" date="2023-01" db="EMBL/GenBank/DDBJ databases">
        <title>Metagenome sequencing of chrysophaentin producing Chrysophaeum taylorii.</title>
        <authorList>
            <person name="Davison J."/>
            <person name="Bewley C."/>
        </authorList>
    </citation>
    <scope>NUCLEOTIDE SEQUENCE</scope>
    <source>
        <strain evidence="8">NIES-1699</strain>
    </source>
</reference>
<dbReference type="InterPro" id="IPR058533">
    <property type="entry name" value="Cation_efflux_TM"/>
</dbReference>
<evidence type="ECO:0000259" key="7">
    <source>
        <dbReference type="Pfam" id="PF01545"/>
    </source>
</evidence>
<evidence type="ECO:0000313" key="8">
    <source>
        <dbReference type="EMBL" id="KAJ8611857.1"/>
    </source>
</evidence>
<dbReference type="AlphaFoldDB" id="A0AAD7UN67"/>
<keyword evidence="4 6" id="KW-1133">Transmembrane helix</keyword>
<dbReference type="GO" id="GO:0008324">
    <property type="term" value="F:monoatomic cation transmembrane transporter activity"/>
    <property type="evidence" value="ECO:0007669"/>
    <property type="project" value="InterPro"/>
</dbReference>
<evidence type="ECO:0000256" key="5">
    <source>
        <dbReference type="ARBA" id="ARBA00023136"/>
    </source>
</evidence>
<feature type="domain" description="Cation efflux protein transmembrane" evidence="7">
    <location>
        <begin position="9"/>
        <end position="218"/>
    </location>
</feature>
<dbReference type="InterPro" id="IPR027469">
    <property type="entry name" value="Cation_efflux_TMD_sf"/>
</dbReference>
<organism evidence="8 9">
    <name type="scientific">Chrysophaeum taylorii</name>
    <dbReference type="NCBI Taxonomy" id="2483200"/>
    <lineage>
        <taxon>Eukaryota</taxon>
        <taxon>Sar</taxon>
        <taxon>Stramenopiles</taxon>
        <taxon>Ochrophyta</taxon>
        <taxon>Pelagophyceae</taxon>
        <taxon>Pelagomonadales</taxon>
        <taxon>Pelagomonadaceae</taxon>
        <taxon>Chrysophaeum</taxon>
    </lineage>
</organism>
<dbReference type="Pfam" id="PF01545">
    <property type="entry name" value="Cation_efflux"/>
    <property type="match status" value="1"/>
</dbReference>
<dbReference type="Gene3D" id="1.20.1510.10">
    <property type="entry name" value="Cation efflux protein transmembrane domain"/>
    <property type="match status" value="1"/>
</dbReference>
<feature type="transmembrane region" description="Helical" evidence="6">
    <location>
        <begin position="115"/>
        <end position="138"/>
    </location>
</feature>
<keyword evidence="9" id="KW-1185">Reference proteome</keyword>
<keyword evidence="3 6" id="KW-0812">Transmembrane</keyword>
<comment type="subcellular location">
    <subcellularLocation>
        <location evidence="1">Membrane</location>
        <topology evidence="1">Multi-pass membrane protein</topology>
    </subcellularLocation>
</comment>